<evidence type="ECO:0000256" key="5">
    <source>
        <dbReference type="ARBA" id="ARBA00025184"/>
    </source>
</evidence>
<dbReference type="FunFam" id="3.30.420.40:FF:000118">
    <property type="entry name" value="Xylulose kinase 2"/>
    <property type="match status" value="1"/>
</dbReference>
<feature type="domain" description="Carbohydrate kinase FGGY C-terminal" evidence="10">
    <location>
        <begin position="307"/>
        <end position="526"/>
    </location>
</feature>
<dbReference type="PANTHER" id="PTHR10196">
    <property type="entry name" value="SUGAR KINASE"/>
    <property type="match status" value="1"/>
</dbReference>
<evidence type="ECO:0000256" key="3">
    <source>
        <dbReference type="ARBA" id="ARBA00022679"/>
    </source>
</evidence>
<keyword evidence="4 7" id="KW-0418">Kinase</keyword>
<dbReference type="EMBL" id="MU007113">
    <property type="protein sequence ID" value="KAF2420148.1"/>
    <property type="molecule type" value="Genomic_DNA"/>
</dbReference>
<evidence type="ECO:0000313" key="12">
    <source>
        <dbReference type="Proteomes" id="UP000800235"/>
    </source>
</evidence>
<dbReference type="Proteomes" id="UP000800235">
    <property type="component" value="Unassembled WGS sequence"/>
</dbReference>
<dbReference type="SUPFAM" id="SSF53067">
    <property type="entry name" value="Actin-like ATPase domain"/>
    <property type="match status" value="2"/>
</dbReference>
<keyword evidence="12" id="KW-1185">Reference proteome</keyword>
<dbReference type="GO" id="GO:0005829">
    <property type="term" value="C:cytosol"/>
    <property type="evidence" value="ECO:0007669"/>
    <property type="project" value="TreeGrafter"/>
</dbReference>
<dbReference type="GO" id="GO:0042732">
    <property type="term" value="P:D-xylose metabolic process"/>
    <property type="evidence" value="ECO:0007669"/>
    <property type="project" value="UniProtKB-UniRule"/>
</dbReference>
<evidence type="ECO:0000313" key="11">
    <source>
        <dbReference type="EMBL" id="KAF2420148.1"/>
    </source>
</evidence>
<dbReference type="CDD" id="cd07776">
    <property type="entry name" value="ASKHA_NBD_FGGY_SpXK-like"/>
    <property type="match status" value="1"/>
</dbReference>
<proteinExistence type="inferred from homology"/>
<evidence type="ECO:0000256" key="1">
    <source>
        <dbReference type="ARBA" id="ARBA00009156"/>
    </source>
</evidence>
<comment type="caution">
    <text evidence="11">The sequence shown here is derived from an EMBL/GenBank/DDBJ whole genome shotgun (WGS) entry which is preliminary data.</text>
</comment>
<feature type="region of interest" description="Disordered" evidence="8">
    <location>
        <begin position="584"/>
        <end position="607"/>
    </location>
</feature>
<dbReference type="InterPro" id="IPR043129">
    <property type="entry name" value="ATPase_NBD"/>
</dbReference>
<dbReference type="Gene3D" id="3.30.420.40">
    <property type="match status" value="2"/>
</dbReference>
<dbReference type="GO" id="GO:0005997">
    <property type="term" value="P:xylulose metabolic process"/>
    <property type="evidence" value="ECO:0007669"/>
    <property type="project" value="TreeGrafter"/>
</dbReference>
<comment type="similarity">
    <text evidence="1 7">Belongs to the FGGY kinase family.</text>
</comment>
<evidence type="ECO:0000256" key="4">
    <source>
        <dbReference type="ARBA" id="ARBA00022777"/>
    </source>
</evidence>
<evidence type="ECO:0000256" key="2">
    <source>
        <dbReference type="ARBA" id="ARBA00022629"/>
    </source>
</evidence>
<organism evidence="11 12">
    <name type="scientific">Tothia fuscella</name>
    <dbReference type="NCBI Taxonomy" id="1048955"/>
    <lineage>
        <taxon>Eukaryota</taxon>
        <taxon>Fungi</taxon>
        <taxon>Dikarya</taxon>
        <taxon>Ascomycota</taxon>
        <taxon>Pezizomycotina</taxon>
        <taxon>Dothideomycetes</taxon>
        <taxon>Pleosporomycetidae</taxon>
        <taxon>Venturiales</taxon>
        <taxon>Cylindrosympodiaceae</taxon>
        <taxon>Tothia</taxon>
    </lineage>
</organism>
<keyword evidence="7" id="KW-0119">Carbohydrate metabolism</keyword>
<gene>
    <name evidence="11" type="ORF">EJ08DRAFT_31515</name>
</gene>
<keyword evidence="3 7" id="KW-0808">Transferase</keyword>
<dbReference type="InterPro" id="IPR042024">
    <property type="entry name" value="D-XK_euk"/>
</dbReference>
<dbReference type="InterPro" id="IPR018485">
    <property type="entry name" value="FGGY_C"/>
</dbReference>
<sequence length="607" mass="66250">MVDKLYLGLDLSTQQLKGIVVNSQLKLVHEAKVDFDADLSKYGIEKGVLTNPSEDEIFAPVAMWLEALDLVLHRLKEAGLDFSQVFGISGAGMQHGTVFWSDDAENILRNLDPGKSLVEQLEPGPKGERRGAFSHPFSPNWQDASTQAQCEQFDKALGSREALADSTGSSAHHRFSGPQIMRFRTKYPDAYAATSRISLVSSFLASLILGKMAPIDIGDVCGMDLWEIKDGKWNEDLLSLAAGGSDRVSQLKSKLGSVPEDGGCSFGCISNYFVSRYGFSSECSIVPFTGDNPSTILALPLQASDAIVSLGTSTTFLMSTPEYKPDPAYHFMNHPTTPGLYMFMLCYKNGGLARENIRDALNGDESNSWDPFNQIALDSPPLNQQNAEGIMKLGLYFPRPEIVPNVHEGTWRYLYNSSKGSLTAVEDDSEKQWPQPKTDVRAILESQFLSLRLRSQSLVAAQSDPDNMAKDLPPQPRRIYLVGGGSLNPAIAEVCSDVLGGAEGVYRLDIGGNACALGAAYKAVWGCERSSGEAFENLVGKRWNEEGFVKKVADGYKKGVWEKYGGALKGFEMMEKEVLRLAGERQRKEEMGSALSGARDSAVAEQG</sequence>
<dbReference type="EC" id="2.7.1.17" evidence="7"/>
<comment type="function">
    <text evidence="5 7">Highly specific D-xylulose kinase which participates in the catabolism of xylose. Xylose is a major component of hemicelluloses such as xylan. Most fungi utilize D-xylose via three enzymatic reactions, xylose reductase (XR), xylitol dehydrogenase (XDH), and xylulokinase, to form xylulose 5-phosphate, which enters pentose phosphate pathway.</text>
</comment>
<dbReference type="PANTHER" id="PTHR10196:SF57">
    <property type="entry name" value="XYLULOSE KINASE"/>
    <property type="match status" value="1"/>
</dbReference>
<dbReference type="AlphaFoldDB" id="A0A9P4NGB2"/>
<dbReference type="InterPro" id="IPR018484">
    <property type="entry name" value="FGGY_N"/>
</dbReference>
<evidence type="ECO:0000256" key="8">
    <source>
        <dbReference type="SAM" id="MobiDB-lite"/>
    </source>
</evidence>
<keyword evidence="7" id="KW-0067">ATP-binding</keyword>
<keyword evidence="7" id="KW-0547">Nucleotide-binding</keyword>
<dbReference type="GO" id="GO:0004856">
    <property type="term" value="F:D-xylulokinase activity"/>
    <property type="evidence" value="ECO:0007669"/>
    <property type="project" value="UniProtKB-UniRule"/>
</dbReference>
<evidence type="ECO:0000256" key="6">
    <source>
        <dbReference type="ARBA" id="ARBA00048885"/>
    </source>
</evidence>
<accession>A0A9P4NGB2</accession>
<name>A0A9P4NGB2_9PEZI</name>
<dbReference type="GO" id="GO:0005524">
    <property type="term" value="F:ATP binding"/>
    <property type="evidence" value="ECO:0007669"/>
    <property type="project" value="UniProtKB-UniRule"/>
</dbReference>
<dbReference type="Pfam" id="PF02782">
    <property type="entry name" value="FGGY_C"/>
    <property type="match status" value="1"/>
</dbReference>
<comment type="catalytic activity">
    <reaction evidence="6 7">
        <text>D-xylulose + ATP = D-xylulose 5-phosphate + ADP + H(+)</text>
        <dbReference type="Rhea" id="RHEA:10964"/>
        <dbReference type="ChEBI" id="CHEBI:15378"/>
        <dbReference type="ChEBI" id="CHEBI:17140"/>
        <dbReference type="ChEBI" id="CHEBI:30616"/>
        <dbReference type="ChEBI" id="CHEBI:57737"/>
        <dbReference type="ChEBI" id="CHEBI:456216"/>
        <dbReference type="EC" id="2.7.1.17"/>
    </reaction>
</comment>
<dbReference type="OrthoDB" id="1728974at2759"/>
<evidence type="ECO:0000259" key="10">
    <source>
        <dbReference type="Pfam" id="PF02782"/>
    </source>
</evidence>
<dbReference type="Pfam" id="PF00370">
    <property type="entry name" value="FGGY_N"/>
    <property type="match status" value="1"/>
</dbReference>
<feature type="domain" description="Carbohydrate kinase FGGY N-terminal" evidence="9">
    <location>
        <begin position="141"/>
        <end position="293"/>
    </location>
</feature>
<feature type="region of interest" description="Disordered" evidence="8">
    <location>
        <begin position="122"/>
        <end position="142"/>
    </location>
</feature>
<protein>
    <recommendedName>
        <fullName evidence="7">Xylulose kinase</fullName>
        <ecNumber evidence="7">2.7.1.17</ecNumber>
    </recommendedName>
</protein>
<evidence type="ECO:0000259" key="9">
    <source>
        <dbReference type="Pfam" id="PF00370"/>
    </source>
</evidence>
<evidence type="ECO:0000256" key="7">
    <source>
        <dbReference type="RuleBase" id="RU367058"/>
    </source>
</evidence>
<keyword evidence="2 7" id="KW-0859">Xylose metabolism</keyword>
<reference evidence="11" key="1">
    <citation type="journal article" date="2020" name="Stud. Mycol.">
        <title>101 Dothideomycetes genomes: a test case for predicting lifestyles and emergence of pathogens.</title>
        <authorList>
            <person name="Haridas S."/>
            <person name="Albert R."/>
            <person name="Binder M."/>
            <person name="Bloem J."/>
            <person name="Labutti K."/>
            <person name="Salamov A."/>
            <person name="Andreopoulos B."/>
            <person name="Baker S."/>
            <person name="Barry K."/>
            <person name="Bills G."/>
            <person name="Bluhm B."/>
            <person name="Cannon C."/>
            <person name="Castanera R."/>
            <person name="Culley D."/>
            <person name="Daum C."/>
            <person name="Ezra D."/>
            <person name="Gonzalez J."/>
            <person name="Henrissat B."/>
            <person name="Kuo A."/>
            <person name="Liang C."/>
            <person name="Lipzen A."/>
            <person name="Lutzoni F."/>
            <person name="Magnuson J."/>
            <person name="Mondo S."/>
            <person name="Nolan M."/>
            <person name="Ohm R."/>
            <person name="Pangilinan J."/>
            <person name="Park H.-J."/>
            <person name="Ramirez L."/>
            <person name="Alfaro M."/>
            <person name="Sun H."/>
            <person name="Tritt A."/>
            <person name="Yoshinaga Y."/>
            <person name="Zwiers L.-H."/>
            <person name="Turgeon B."/>
            <person name="Goodwin S."/>
            <person name="Spatafora J."/>
            <person name="Crous P."/>
            <person name="Grigoriev I."/>
        </authorList>
    </citation>
    <scope>NUCLEOTIDE SEQUENCE</scope>
    <source>
        <strain evidence="11">CBS 130266</strain>
    </source>
</reference>